<accession>A0ABX7ZN44</accession>
<name>A0ABX7ZN44_9RALS</name>
<dbReference type="Proteomes" id="UP000677898">
    <property type="component" value="Plasmid pLLRS-1"/>
</dbReference>
<protein>
    <recommendedName>
        <fullName evidence="3">Transmembrane protein</fullName>
    </recommendedName>
</protein>
<evidence type="ECO:0008006" key="3">
    <source>
        <dbReference type="Google" id="ProtNLM"/>
    </source>
</evidence>
<geneLocation type="plasmid" evidence="1 2">
    <name>pLLRS-1</name>
</geneLocation>
<dbReference type="RefSeq" id="WP_211905570.1">
    <property type="nucleotide sequence ID" value="NZ_CP046730.1"/>
</dbReference>
<dbReference type="EMBL" id="CP046730">
    <property type="protein sequence ID" value="QUP56902.1"/>
    <property type="molecule type" value="Genomic_DNA"/>
</dbReference>
<keyword evidence="1" id="KW-0614">Plasmid</keyword>
<organism evidence="1 2">
    <name type="scientific">Ralstonia syzygii</name>
    <dbReference type="NCBI Taxonomy" id="28097"/>
    <lineage>
        <taxon>Bacteria</taxon>
        <taxon>Pseudomonadati</taxon>
        <taxon>Pseudomonadota</taxon>
        <taxon>Betaproteobacteria</taxon>
        <taxon>Burkholderiales</taxon>
        <taxon>Burkholderiaceae</taxon>
        <taxon>Ralstonia</taxon>
        <taxon>Ralstonia solanacearum species complex</taxon>
    </lineage>
</organism>
<keyword evidence="2" id="KW-1185">Reference proteome</keyword>
<evidence type="ECO:0000313" key="2">
    <source>
        <dbReference type="Proteomes" id="UP000677898"/>
    </source>
</evidence>
<sequence length="138" mass="14577">MKSKKLVALAIALFAGVVVGVIAYYRFLMSGELGEKDLYAALQAAEIDGRSVKTPGQPIFIENAYGSGYALLGLPSGNERFPYVWVALNHASSNGDVLKIPSGPSGVVSCNYVASLATRTKVDAGVLRYLKSICMNSG</sequence>
<proteinExistence type="predicted"/>
<reference evidence="1 2" key="1">
    <citation type="journal article" date="2021" name="Phytopathology">
        <title>Complete genome sequence of Ralstonia syzygii subsp. indonesiensis strain LLRS-1, isolated from wilted tobacco in China.</title>
        <authorList>
            <person name="Lu C.H."/>
            <person name="Li J.Y."/>
            <person name="Mi M.G."/>
            <person name="Lin Z.L."/>
            <person name="Jiang N."/>
            <person name="Gai X."/>
            <person name="Ma J.H."/>
            <person name="Lei L.P."/>
            <person name="Xia Z.Y."/>
        </authorList>
    </citation>
    <scope>NUCLEOTIDE SEQUENCE [LARGE SCALE GENOMIC DNA]</scope>
    <source>
        <strain evidence="1 2">LLRS-1</strain>
    </source>
</reference>
<gene>
    <name evidence="1" type="ORF">GO998_25105</name>
</gene>
<evidence type="ECO:0000313" key="1">
    <source>
        <dbReference type="EMBL" id="QUP56902.1"/>
    </source>
</evidence>